<dbReference type="AlphaFoldDB" id="A0A1Z4LWV1"/>
<gene>
    <name evidence="3" type="ORF">NIES267_52270</name>
</gene>
<feature type="compositionally biased region" description="Polar residues" evidence="1">
    <location>
        <begin position="790"/>
        <end position="811"/>
    </location>
</feature>
<dbReference type="SMART" id="SM00331">
    <property type="entry name" value="PP2C_SIG"/>
    <property type="match status" value="1"/>
</dbReference>
<dbReference type="CDD" id="cd00143">
    <property type="entry name" value="PP2Cc"/>
    <property type="match status" value="1"/>
</dbReference>
<dbReference type="SMART" id="SM00332">
    <property type="entry name" value="PP2Cc"/>
    <property type="match status" value="1"/>
</dbReference>
<accession>A0A1Z4LWV1</accession>
<dbReference type="SUPFAM" id="SSF81606">
    <property type="entry name" value="PP2C-like"/>
    <property type="match status" value="1"/>
</dbReference>
<evidence type="ECO:0000313" key="3">
    <source>
        <dbReference type="EMBL" id="BAY85726.1"/>
    </source>
</evidence>
<protein>
    <submittedName>
        <fullName evidence="3">Protein-serine/threonine phosphatase</fullName>
    </submittedName>
</protein>
<evidence type="ECO:0000259" key="2">
    <source>
        <dbReference type="PROSITE" id="PS51746"/>
    </source>
</evidence>
<dbReference type="InterPro" id="IPR001932">
    <property type="entry name" value="PPM-type_phosphatase-like_dom"/>
</dbReference>
<feature type="region of interest" description="Disordered" evidence="1">
    <location>
        <begin position="608"/>
        <end position="630"/>
    </location>
</feature>
<dbReference type="Pfam" id="PF00481">
    <property type="entry name" value="PP2C"/>
    <property type="match status" value="1"/>
</dbReference>
<organism evidence="3 4">
    <name type="scientific">Calothrix parasitica NIES-267</name>
    <dbReference type="NCBI Taxonomy" id="1973488"/>
    <lineage>
        <taxon>Bacteria</taxon>
        <taxon>Bacillati</taxon>
        <taxon>Cyanobacteriota</taxon>
        <taxon>Cyanophyceae</taxon>
        <taxon>Nostocales</taxon>
        <taxon>Calotrichaceae</taxon>
        <taxon>Calothrix</taxon>
    </lineage>
</organism>
<dbReference type="EMBL" id="AP018227">
    <property type="protein sequence ID" value="BAY85726.1"/>
    <property type="molecule type" value="Genomic_DNA"/>
</dbReference>
<name>A0A1Z4LWV1_9CYAN</name>
<proteinExistence type="predicted"/>
<keyword evidence="4" id="KW-1185">Reference proteome</keyword>
<dbReference type="Proteomes" id="UP000218418">
    <property type="component" value="Chromosome"/>
</dbReference>
<dbReference type="OrthoDB" id="500607at2"/>
<feature type="region of interest" description="Disordered" evidence="1">
    <location>
        <begin position="737"/>
        <end position="811"/>
    </location>
</feature>
<sequence length="811" mass="87746">MENDAATLCCPNELCQAANPLTHKFCQRCSTPLPKRYLWAVADDLAVGNSGELLQERYLIIEQNVLLDTKPGILPGIPEQQKLDDIKSYLRLIPYRLHVPQVYGLLSLDTGNTQSEILLLEKPPLILDESPTKMQLCEELTGAIKNASSLRQLNWLWQIAQLWQPLASVGVASSLLTQNLIRAEGSIVRLLELNDDGENTPNLAALGDFWQKKLLKSAKPAIRNFMSEVCRLLIEGEIHSSEQLTAILDKGLTSLSEFNKININVFALTDTGPSRQRNEDACYPQSGTNISKPPSKSALTIVCDGIGGHEGGDVASKSAIETIQSSVAQLASLPEDRINPSILLADLEQAAAIANDKISQLNDSENRQGRQRMGTTLVMALPIAHEMYITHVGDSRAYLITRNNCHQITLDDDVASREVRLGYAVYRDAVGQAASGSLVQALGMNASSALHPTAQRFILDEDCVFLLCSDGLSDFDRVEQYWEAEILPLINNHGDVASVTKQLLEIANNQNGHDNVTIASMYCQAKYSEPKAALEASLADISSIPVADSSHLAAVTQNLPSQKTQVIPEKAGSKGLKLPLMLGIITLLTVAGGSLGYVWRQGWLSQNPEPEEVDSKAAEPALSSPEPTSKIDAQRLTQIDKGWLINAKTKLNISKSTLPPASEGIPSQQPLPLFAPPTSLLQVVEKQQNSSSQDYWLQIKVCSIGDAQGVVDSPGNTSTTGSKTLLKPGEQVWLKSSELTPSKASVSKPATAPEECSVADSLPPLIKDSSISLPVEDSLPPAQPSIKRTPGNTPTRTTLPQSGNNTDSTNR</sequence>
<feature type="domain" description="PPM-type phosphatase" evidence="2">
    <location>
        <begin position="265"/>
        <end position="523"/>
    </location>
</feature>
<evidence type="ECO:0000313" key="4">
    <source>
        <dbReference type="Proteomes" id="UP000218418"/>
    </source>
</evidence>
<dbReference type="Gene3D" id="3.60.40.10">
    <property type="entry name" value="PPM-type phosphatase domain"/>
    <property type="match status" value="1"/>
</dbReference>
<evidence type="ECO:0000256" key="1">
    <source>
        <dbReference type="SAM" id="MobiDB-lite"/>
    </source>
</evidence>
<dbReference type="PROSITE" id="PS51746">
    <property type="entry name" value="PPM_2"/>
    <property type="match status" value="1"/>
</dbReference>
<dbReference type="InterPro" id="IPR036457">
    <property type="entry name" value="PPM-type-like_dom_sf"/>
</dbReference>
<reference evidence="3 4" key="1">
    <citation type="submission" date="2017-06" db="EMBL/GenBank/DDBJ databases">
        <title>Genome sequencing of cyanobaciteial culture collection at National Institute for Environmental Studies (NIES).</title>
        <authorList>
            <person name="Hirose Y."/>
            <person name="Shimura Y."/>
            <person name="Fujisawa T."/>
            <person name="Nakamura Y."/>
            <person name="Kawachi M."/>
        </authorList>
    </citation>
    <scope>NUCLEOTIDE SEQUENCE [LARGE SCALE GENOMIC DNA]</scope>
    <source>
        <strain evidence="3 4">NIES-267</strain>
    </source>
</reference>